<dbReference type="Pfam" id="PF07727">
    <property type="entry name" value="RVT_2"/>
    <property type="match status" value="2"/>
</dbReference>
<organism evidence="2 3">
    <name type="scientific">Lolium multiflorum</name>
    <name type="common">Italian ryegrass</name>
    <name type="synonym">Lolium perenne subsp. multiflorum</name>
    <dbReference type="NCBI Taxonomy" id="4521"/>
    <lineage>
        <taxon>Eukaryota</taxon>
        <taxon>Viridiplantae</taxon>
        <taxon>Streptophyta</taxon>
        <taxon>Embryophyta</taxon>
        <taxon>Tracheophyta</taxon>
        <taxon>Spermatophyta</taxon>
        <taxon>Magnoliopsida</taxon>
        <taxon>Liliopsida</taxon>
        <taxon>Poales</taxon>
        <taxon>Poaceae</taxon>
        <taxon>BOP clade</taxon>
        <taxon>Pooideae</taxon>
        <taxon>Poodae</taxon>
        <taxon>Poeae</taxon>
        <taxon>Poeae Chloroplast Group 2 (Poeae type)</taxon>
        <taxon>Loliodinae</taxon>
        <taxon>Loliinae</taxon>
        <taxon>Lolium</taxon>
    </lineage>
</organism>
<feature type="domain" description="Reverse transcriptase Ty1/copia-type" evidence="1">
    <location>
        <begin position="181"/>
        <end position="254"/>
    </location>
</feature>
<evidence type="ECO:0000313" key="2">
    <source>
        <dbReference type="EMBL" id="KAK1694874.1"/>
    </source>
</evidence>
<evidence type="ECO:0000313" key="3">
    <source>
        <dbReference type="Proteomes" id="UP001231189"/>
    </source>
</evidence>
<keyword evidence="3" id="KW-1185">Reference proteome</keyword>
<feature type="domain" description="Reverse transcriptase Ty1/copia-type" evidence="1">
    <location>
        <begin position="107"/>
        <end position="177"/>
    </location>
</feature>
<dbReference type="Proteomes" id="UP001231189">
    <property type="component" value="Unassembled WGS sequence"/>
</dbReference>
<dbReference type="EMBL" id="JAUUTY010000001">
    <property type="protein sequence ID" value="KAK1694874.1"/>
    <property type="molecule type" value="Genomic_DNA"/>
</dbReference>
<proteinExistence type="predicted"/>
<dbReference type="AlphaFoldDB" id="A0AAD8TZR4"/>
<comment type="caution">
    <text evidence="2">The sequence shown here is derived from an EMBL/GenBank/DDBJ whole genome shotgun (WGS) entry which is preliminary data.</text>
</comment>
<evidence type="ECO:0000259" key="1">
    <source>
        <dbReference type="Pfam" id="PF07727"/>
    </source>
</evidence>
<dbReference type="InterPro" id="IPR013103">
    <property type="entry name" value="RVT_2"/>
</dbReference>
<gene>
    <name evidence="2" type="ORF">QYE76_011571</name>
</gene>
<accession>A0AAD8TZR4</accession>
<reference evidence="2" key="1">
    <citation type="submission" date="2023-07" db="EMBL/GenBank/DDBJ databases">
        <title>A chromosome-level genome assembly of Lolium multiflorum.</title>
        <authorList>
            <person name="Chen Y."/>
            <person name="Copetti D."/>
            <person name="Kolliker R."/>
            <person name="Studer B."/>
        </authorList>
    </citation>
    <scope>NUCLEOTIDE SEQUENCE</scope>
    <source>
        <strain evidence="2">02402/16</strain>
        <tissue evidence="2">Leaf</tissue>
    </source>
</reference>
<dbReference type="CDD" id="cd09272">
    <property type="entry name" value="RNase_HI_RT_Ty1"/>
    <property type="match status" value="1"/>
</dbReference>
<protein>
    <recommendedName>
        <fullName evidence="1">Reverse transcriptase Ty1/copia-type domain-containing protein</fullName>
    </recommendedName>
</protein>
<sequence>MLVTGVTGGAMVVSGFVIPDVPKLVNNAAMVVSGYVLMLVVDISDAIDFSDIFDDEQQRISVQVEQVDDKENDVAKNENTVVQHSPPVLQQTNSSITVDRPRRNKDSSIRAFFGIVAMHDLELEQLDVKTHFLHGELEEEIYMDQPESFVVPDKEDLVYKLKMSFSSLKQSPRQWYERSPIYLQLYVDDMLIAAKSKKEITTLKSQLSSEFEMKDLGAAKKILVKEMFHERTKHIDVKYHYVHDIVAQGKLKVCKISTHDNPADMMRKPVPVFKFELCSSLVRITV</sequence>
<name>A0AAD8TZR4_LOLMU</name>